<sequence length="47" mass="5479">MSSSKFIKVGIVSISAILSHDLKKEQFCLQYDESHLVHFRCPVWNTR</sequence>
<reference evidence="2" key="1">
    <citation type="submission" date="2017-03" db="EMBL/GenBank/DDBJ databases">
        <authorList>
            <person name="Herbold C."/>
        </authorList>
    </citation>
    <scope>NUCLEOTIDE SEQUENCE [LARGE SCALE GENOMIC DNA]</scope>
</reference>
<dbReference type="Proteomes" id="UP000230607">
    <property type="component" value="Chromosome 1"/>
</dbReference>
<evidence type="ECO:0000313" key="1">
    <source>
        <dbReference type="EMBL" id="SMH72402.1"/>
    </source>
</evidence>
<name>A0A2H1FI90_9ARCH</name>
<proteinExistence type="predicted"/>
<dbReference type="AlphaFoldDB" id="A0A2H1FI90"/>
<protein>
    <submittedName>
        <fullName evidence="1">Uncharacterized protein</fullName>
    </submittedName>
</protein>
<keyword evidence="2" id="KW-1185">Reference proteome</keyword>
<organism evidence="1 2">
    <name type="scientific">Candidatus Nitrosotalea okcheonensis</name>
    <dbReference type="NCBI Taxonomy" id="1903276"/>
    <lineage>
        <taxon>Archaea</taxon>
        <taxon>Nitrososphaerota</taxon>
        <taxon>Nitrososphaeria</taxon>
        <taxon>Nitrosotaleales</taxon>
        <taxon>Nitrosotaleaceae</taxon>
        <taxon>Nitrosotalea</taxon>
    </lineage>
</organism>
<accession>A0A2H1FI90</accession>
<evidence type="ECO:0000313" key="2">
    <source>
        <dbReference type="Proteomes" id="UP000230607"/>
    </source>
</evidence>
<gene>
    <name evidence="1" type="ORF">NCS_30242</name>
</gene>
<dbReference type="EMBL" id="LT841358">
    <property type="protein sequence ID" value="SMH72402.1"/>
    <property type="molecule type" value="Genomic_DNA"/>
</dbReference>